<gene>
    <name evidence="1" type="ORF">POJ06DRAFT_270853</name>
</gene>
<sequence length="97" mass="10628">MAEGQTAAALVTGMLGAQMGPPTFQRMPRWLLIQMTKLGMALEGSSDGRDGPLPMKVLAPTLHYDSQLSSRWTASWKHSRPSKLMCFSSEGVRAQHI</sequence>
<protein>
    <submittedName>
        <fullName evidence="1">Uncharacterized protein</fullName>
    </submittedName>
</protein>
<dbReference type="EMBL" id="JARPMG010000010">
    <property type="protein sequence ID" value="KAJ8098042.1"/>
    <property type="molecule type" value="Genomic_DNA"/>
</dbReference>
<evidence type="ECO:0000313" key="2">
    <source>
        <dbReference type="Proteomes" id="UP001217417"/>
    </source>
</evidence>
<name>A0AAD7QQK4_9ASCO</name>
<dbReference type="GeneID" id="80884634"/>
<dbReference type="AlphaFoldDB" id="A0AAD7QQK4"/>
<proteinExistence type="predicted"/>
<keyword evidence="2" id="KW-1185">Reference proteome</keyword>
<accession>A0AAD7QQK4</accession>
<dbReference type="RefSeq" id="XP_056041492.1">
    <property type="nucleotide sequence ID" value="XM_056189468.1"/>
</dbReference>
<comment type="caution">
    <text evidence="1">The sequence shown here is derived from an EMBL/GenBank/DDBJ whole genome shotgun (WGS) entry which is preliminary data.</text>
</comment>
<evidence type="ECO:0000313" key="1">
    <source>
        <dbReference type="EMBL" id="KAJ8098042.1"/>
    </source>
</evidence>
<organism evidence="1 2">
    <name type="scientific">Lipomyces tetrasporus</name>
    <dbReference type="NCBI Taxonomy" id="54092"/>
    <lineage>
        <taxon>Eukaryota</taxon>
        <taxon>Fungi</taxon>
        <taxon>Dikarya</taxon>
        <taxon>Ascomycota</taxon>
        <taxon>Saccharomycotina</taxon>
        <taxon>Lipomycetes</taxon>
        <taxon>Lipomycetales</taxon>
        <taxon>Lipomycetaceae</taxon>
        <taxon>Lipomyces</taxon>
    </lineage>
</organism>
<dbReference type="Proteomes" id="UP001217417">
    <property type="component" value="Unassembled WGS sequence"/>
</dbReference>
<reference evidence="1" key="1">
    <citation type="submission" date="2023-03" db="EMBL/GenBank/DDBJ databases">
        <title>Near-Complete genome sequence of Lipomyces tetrasporous NRRL Y-64009, an oleaginous yeast capable of growing on lignocellulosic hydrolysates.</title>
        <authorList>
            <consortium name="Lawrence Berkeley National Laboratory"/>
            <person name="Jagtap S.S."/>
            <person name="Liu J.-J."/>
            <person name="Walukiewicz H.E."/>
            <person name="Pangilinan J."/>
            <person name="Lipzen A."/>
            <person name="Ahrendt S."/>
            <person name="Koriabine M."/>
            <person name="Cobaugh K."/>
            <person name="Salamov A."/>
            <person name="Yoshinaga Y."/>
            <person name="Ng V."/>
            <person name="Daum C."/>
            <person name="Grigoriev I.V."/>
            <person name="Slininger P.J."/>
            <person name="Dien B.S."/>
            <person name="Jin Y.-S."/>
            <person name="Rao C.V."/>
        </authorList>
    </citation>
    <scope>NUCLEOTIDE SEQUENCE</scope>
    <source>
        <strain evidence="1">NRRL Y-64009</strain>
    </source>
</reference>